<feature type="non-terminal residue" evidence="1">
    <location>
        <position position="44"/>
    </location>
</feature>
<keyword evidence="2" id="KW-1185">Reference proteome</keyword>
<comment type="caution">
    <text evidence="1">The sequence shown here is derived from an EMBL/GenBank/DDBJ whole genome shotgun (WGS) entry which is preliminary data.</text>
</comment>
<name>A0A9N9KJ27_9GLOM</name>
<sequence length="44" mass="5034">NIKIKSMTASNYSVKTMTELLRNKISTTTQNSISSQETQLDYTY</sequence>
<evidence type="ECO:0000313" key="2">
    <source>
        <dbReference type="Proteomes" id="UP000789759"/>
    </source>
</evidence>
<feature type="non-terminal residue" evidence="1">
    <location>
        <position position="1"/>
    </location>
</feature>
<dbReference type="AlphaFoldDB" id="A0A9N9KJ27"/>
<protein>
    <submittedName>
        <fullName evidence="1">1407_t:CDS:1</fullName>
    </submittedName>
</protein>
<proteinExistence type="predicted"/>
<dbReference type="EMBL" id="CAJVQA010075779">
    <property type="protein sequence ID" value="CAG8835350.1"/>
    <property type="molecule type" value="Genomic_DNA"/>
</dbReference>
<accession>A0A9N9KJ27</accession>
<evidence type="ECO:0000313" key="1">
    <source>
        <dbReference type="EMBL" id="CAG8835350.1"/>
    </source>
</evidence>
<organism evidence="1 2">
    <name type="scientific">Cetraspora pellucida</name>
    <dbReference type="NCBI Taxonomy" id="1433469"/>
    <lineage>
        <taxon>Eukaryota</taxon>
        <taxon>Fungi</taxon>
        <taxon>Fungi incertae sedis</taxon>
        <taxon>Mucoromycota</taxon>
        <taxon>Glomeromycotina</taxon>
        <taxon>Glomeromycetes</taxon>
        <taxon>Diversisporales</taxon>
        <taxon>Gigasporaceae</taxon>
        <taxon>Cetraspora</taxon>
    </lineage>
</organism>
<gene>
    <name evidence="1" type="ORF">CPELLU_LOCUS21229</name>
</gene>
<dbReference type="Proteomes" id="UP000789759">
    <property type="component" value="Unassembled WGS sequence"/>
</dbReference>
<reference evidence="1" key="1">
    <citation type="submission" date="2021-06" db="EMBL/GenBank/DDBJ databases">
        <authorList>
            <person name="Kallberg Y."/>
            <person name="Tangrot J."/>
            <person name="Rosling A."/>
        </authorList>
    </citation>
    <scope>NUCLEOTIDE SEQUENCE</scope>
    <source>
        <strain evidence="1">FL966</strain>
    </source>
</reference>